<dbReference type="EMBL" id="KV454296">
    <property type="protein sequence ID" value="ODQ72036.1"/>
    <property type="molecule type" value="Genomic_DNA"/>
</dbReference>
<evidence type="ECO:0000313" key="1">
    <source>
        <dbReference type="EMBL" id="ODQ72036.1"/>
    </source>
</evidence>
<keyword evidence="2" id="KW-1185">Reference proteome</keyword>
<dbReference type="InterPro" id="IPR032710">
    <property type="entry name" value="NTF2-like_dom_sf"/>
</dbReference>
<name>A0A1E3Q2Z0_LIPST</name>
<dbReference type="Gene3D" id="3.10.450.50">
    <property type="match status" value="1"/>
</dbReference>
<dbReference type="SUPFAM" id="SSF54427">
    <property type="entry name" value="NTF2-like"/>
    <property type="match status" value="1"/>
</dbReference>
<protein>
    <submittedName>
        <fullName evidence="1">Uncharacterized protein</fullName>
    </submittedName>
</protein>
<organism evidence="1 2">
    <name type="scientific">Lipomyces starkeyi NRRL Y-11557</name>
    <dbReference type="NCBI Taxonomy" id="675824"/>
    <lineage>
        <taxon>Eukaryota</taxon>
        <taxon>Fungi</taxon>
        <taxon>Dikarya</taxon>
        <taxon>Ascomycota</taxon>
        <taxon>Saccharomycotina</taxon>
        <taxon>Lipomycetes</taxon>
        <taxon>Lipomycetales</taxon>
        <taxon>Lipomycetaceae</taxon>
        <taxon>Lipomyces</taxon>
    </lineage>
</organism>
<dbReference type="Proteomes" id="UP000094385">
    <property type="component" value="Unassembled WGS sequence"/>
</dbReference>
<reference evidence="1 2" key="1">
    <citation type="journal article" date="2016" name="Proc. Natl. Acad. Sci. U.S.A.">
        <title>Comparative genomics of biotechnologically important yeasts.</title>
        <authorList>
            <person name="Riley R."/>
            <person name="Haridas S."/>
            <person name="Wolfe K.H."/>
            <person name="Lopes M.R."/>
            <person name="Hittinger C.T."/>
            <person name="Goeker M."/>
            <person name="Salamov A.A."/>
            <person name="Wisecaver J.H."/>
            <person name="Long T.M."/>
            <person name="Calvey C.H."/>
            <person name="Aerts A.L."/>
            <person name="Barry K.W."/>
            <person name="Choi C."/>
            <person name="Clum A."/>
            <person name="Coughlan A.Y."/>
            <person name="Deshpande S."/>
            <person name="Douglass A.P."/>
            <person name="Hanson S.J."/>
            <person name="Klenk H.-P."/>
            <person name="LaButti K.M."/>
            <person name="Lapidus A."/>
            <person name="Lindquist E.A."/>
            <person name="Lipzen A.M."/>
            <person name="Meier-Kolthoff J.P."/>
            <person name="Ohm R.A."/>
            <person name="Otillar R.P."/>
            <person name="Pangilinan J.L."/>
            <person name="Peng Y."/>
            <person name="Rokas A."/>
            <person name="Rosa C.A."/>
            <person name="Scheuner C."/>
            <person name="Sibirny A.A."/>
            <person name="Slot J.C."/>
            <person name="Stielow J.B."/>
            <person name="Sun H."/>
            <person name="Kurtzman C.P."/>
            <person name="Blackwell M."/>
            <person name="Grigoriev I.V."/>
            <person name="Jeffries T.W."/>
        </authorList>
    </citation>
    <scope>NUCLEOTIDE SEQUENCE [LARGE SCALE GENOMIC DNA]</scope>
    <source>
        <strain evidence="1 2">NRRL Y-11557</strain>
    </source>
</reference>
<gene>
    <name evidence="1" type="ORF">LIPSTDRAFT_72722</name>
</gene>
<sequence>MTSAKDVTSIVRENLHLVFGEEDPEKRFTELSRLWVPSSKSLFIDPLGLFRGHEAISNLISSLRAQYPGMVFTELGKDIHILLWMAPKFFGLSFS</sequence>
<dbReference type="AlphaFoldDB" id="A0A1E3Q2Z0"/>
<dbReference type="OrthoDB" id="5317712at2759"/>
<evidence type="ECO:0000313" key="2">
    <source>
        <dbReference type="Proteomes" id="UP000094385"/>
    </source>
</evidence>
<accession>A0A1E3Q2Z0</accession>
<proteinExistence type="predicted"/>